<evidence type="ECO:0000313" key="3">
    <source>
        <dbReference type="EMBL" id="KAG5454331.1"/>
    </source>
</evidence>
<keyword evidence="2" id="KW-0472">Membrane</keyword>
<dbReference type="EMBL" id="NIRI02000010">
    <property type="protein sequence ID" value="KAG5454331.1"/>
    <property type="molecule type" value="Genomic_DNA"/>
</dbReference>
<dbReference type="Proteomes" id="UP000286415">
    <property type="component" value="Unassembled WGS sequence"/>
</dbReference>
<evidence type="ECO:0000256" key="2">
    <source>
        <dbReference type="SAM" id="Phobius"/>
    </source>
</evidence>
<keyword evidence="2" id="KW-0812">Transmembrane</keyword>
<reference evidence="3 4" key="1">
    <citation type="journal article" date="2018" name="Biotechnol. Adv.">
        <title>Improved genomic resources and new bioinformatic workflow for the carcinogenic parasite Clonorchis sinensis: Biotechnological implications.</title>
        <authorList>
            <person name="Wang D."/>
            <person name="Korhonen P.K."/>
            <person name="Gasser R.B."/>
            <person name="Young N.D."/>
        </authorList>
    </citation>
    <scope>NUCLEOTIDE SEQUENCE [LARGE SCALE GENOMIC DNA]</scope>
    <source>
        <strain evidence="3">Cs-k2</strain>
    </source>
</reference>
<sequence>MGWALCSIQLKNTMNGSFSWNSGRIEVWALSSEFEFLDFVSISVAIIEGTADKQLSYTSDNFSGEPEKTKDDGGDVPLTAVILTALCSVTIILLLIVCLLMGLRKMQAIQKLLYPSCSSNSSIVKIPDTCSNPAHQTTGRLVRSISTPAGFQNTSSTHLPRSTNHNWIPYVIQSIAQQNGQTYTALWPISSNQPLTKPVAIRLVGVNGTDVQIGSRMGLVSRGIRTSNTIQNLLPSTSAAELKSDKNLTAPQKDFTPMGSGYEDGRQEAPRHKKKRMCRE</sequence>
<name>A0A8T1MZZ3_CLOSI</name>
<feature type="compositionally biased region" description="Basic residues" evidence="1">
    <location>
        <begin position="271"/>
        <end position="280"/>
    </location>
</feature>
<protein>
    <submittedName>
        <fullName evidence="3">Uncharacterized protein</fullName>
    </submittedName>
</protein>
<feature type="transmembrane region" description="Helical" evidence="2">
    <location>
        <begin position="78"/>
        <end position="103"/>
    </location>
</feature>
<accession>A0A8T1MZZ3</accession>
<evidence type="ECO:0000313" key="4">
    <source>
        <dbReference type="Proteomes" id="UP000286415"/>
    </source>
</evidence>
<comment type="caution">
    <text evidence="3">The sequence shown here is derived from an EMBL/GenBank/DDBJ whole genome shotgun (WGS) entry which is preliminary data.</text>
</comment>
<dbReference type="AlphaFoldDB" id="A0A8T1MZZ3"/>
<proteinExistence type="predicted"/>
<keyword evidence="2" id="KW-1133">Transmembrane helix</keyword>
<evidence type="ECO:0000256" key="1">
    <source>
        <dbReference type="SAM" id="MobiDB-lite"/>
    </source>
</evidence>
<gene>
    <name evidence="3" type="ORF">CSKR_109214</name>
</gene>
<dbReference type="OrthoDB" id="10367308at2759"/>
<reference evidence="3 4" key="2">
    <citation type="journal article" date="2021" name="Genomics">
        <title>High-quality reference genome for Clonorchis sinensis.</title>
        <authorList>
            <person name="Young N.D."/>
            <person name="Stroehlein A.J."/>
            <person name="Kinkar L."/>
            <person name="Wang T."/>
            <person name="Sohn W.M."/>
            <person name="Chang B.C.H."/>
            <person name="Kaur P."/>
            <person name="Weisz D."/>
            <person name="Dudchenko O."/>
            <person name="Aiden E.L."/>
            <person name="Korhonen P.K."/>
            <person name="Gasser R.B."/>
        </authorList>
    </citation>
    <scope>NUCLEOTIDE SEQUENCE [LARGE SCALE GENOMIC DNA]</scope>
    <source>
        <strain evidence="3">Cs-k2</strain>
    </source>
</reference>
<keyword evidence="4" id="KW-1185">Reference proteome</keyword>
<organism evidence="3 4">
    <name type="scientific">Clonorchis sinensis</name>
    <name type="common">Chinese liver fluke</name>
    <dbReference type="NCBI Taxonomy" id="79923"/>
    <lineage>
        <taxon>Eukaryota</taxon>
        <taxon>Metazoa</taxon>
        <taxon>Spiralia</taxon>
        <taxon>Lophotrochozoa</taxon>
        <taxon>Platyhelminthes</taxon>
        <taxon>Trematoda</taxon>
        <taxon>Digenea</taxon>
        <taxon>Opisthorchiida</taxon>
        <taxon>Opisthorchiata</taxon>
        <taxon>Opisthorchiidae</taxon>
        <taxon>Clonorchis</taxon>
    </lineage>
</organism>
<feature type="region of interest" description="Disordered" evidence="1">
    <location>
        <begin position="241"/>
        <end position="280"/>
    </location>
</feature>